<organism evidence="1">
    <name type="scientific">Anguilla anguilla</name>
    <name type="common">European freshwater eel</name>
    <name type="synonym">Muraena anguilla</name>
    <dbReference type="NCBI Taxonomy" id="7936"/>
    <lineage>
        <taxon>Eukaryota</taxon>
        <taxon>Metazoa</taxon>
        <taxon>Chordata</taxon>
        <taxon>Craniata</taxon>
        <taxon>Vertebrata</taxon>
        <taxon>Euteleostomi</taxon>
        <taxon>Actinopterygii</taxon>
        <taxon>Neopterygii</taxon>
        <taxon>Teleostei</taxon>
        <taxon>Anguilliformes</taxon>
        <taxon>Anguillidae</taxon>
        <taxon>Anguilla</taxon>
    </lineage>
</organism>
<accession>A0A0E9Q4R4</accession>
<name>A0A0E9Q4R4_ANGAN</name>
<dbReference type="EMBL" id="GBXM01097469">
    <property type="protein sequence ID" value="JAH11108.1"/>
    <property type="molecule type" value="Transcribed_RNA"/>
</dbReference>
<reference evidence="1" key="2">
    <citation type="journal article" date="2015" name="Fish Shellfish Immunol.">
        <title>Early steps in the European eel (Anguilla anguilla)-Vibrio vulnificus interaction in the gills: Role of the RtxA13 toxin.</title>
        <authorList>
            <person name="Callol A."/>
            <person name="Pajuelo D."/>
            <person name="Ebbesson L."/>
            <person name="Teles M."/>
            <person name="MacKenzie S."/>
            <person name="Amaro C."/>
        </authorList>
    </citation>
    <scope>NUCLEOTIDE SEQUENCE</scope>
</reference>
<dbReference type="AlphaFoldDB" id="A0A0E9Q4R4"/>
<reference evidence="1" key="1">
    <citation type="submission" date="2014-11" db="EMBL/GenBank/DDBJ databases">
        <authorList>
            <person name="Amaro Gonzalez C."/>
        </authorList>
    </citation>
    <scope>NUCLEOTIDE SEQUENCE</scope>
</reference>
<sequence length="53" mass="6246">MLDNSYPHRVSTLQGTLQFIENPFLNITFFFSLKNNFIVWGYKSKFGHTVPCF</sequence>
<protein>
    <submittedName>
        <fullName evidence="1">Uncharacterized protein</fullName>
    </submittedName>
</protein>
<evidence type="ECO:0000313" key="1">
    <source>
        <dbReference type="EMBL" id="JAH11108.1"/>
    </source>
</evidence>
<proteinExistence type="predicted"/>